<evidence type="ECO:0000313" key="2">
    <source>
        <dbReference type="EMBL" id="KAJ7028412.1"/>
    </source>
</evidence>
<feature type="region of interest" description="Disordered" evidence="1">
    <location>
        <begin position="1"/>
        <end position="82"/>
    </location>
</feature>
<evidence type="ECO:0000313" key="3">
    <source>
        <dbReference type="Proteomes" id="UP001218188"/>
    </source>
</evidence>
<dbReference type="EMBL" id="JARJCM010000112">
    <property type="protein sequence ID" value="KAJ7028412.1"/>
    <property type="molecule type" value="Genomic_DNA"/>
</dbReference>
<gene>
    <name evidence="2" type="ORF">C8F04DRAFT_1188596</name>
</gene>
<feature type="compositionally biased region" description="Basic and acidic residues" evidence="1">
    <location>
        <begin position="41"/>
        <end position="51"/>
    </location>
</feature>
<reference evidence="2" key="1">
    <citation type="submission" date="2023-03" db="EMBL/GenBank/DDBJ databases">
        <title>Massive genome expansion in bonnet fungi (Mycena s.s.) driven by repeated elements and novel gene families across ecological guilds.</title>
        <authorList>
            <consortium name="Lawrence Berkeley National Laboratory"/>
            <person name="Harder C.B."/>
            <person name="Miyauchi S."/>
            <person name="Viragh M."/>
            <person name="Kuo A."/>
            <person name="Thoen E."/>
            <person name="Andreopoulos B."/>
            <person name="Lu D."/>
            <person name="Skrede I."/>
            <person name="Drula E."/>
            <person name="Henrissat B."/>
            <person name="Morin E."/>
            <person name="Kohler A."/>
            <person name="Barry K."/>
            <person name="LaButti K."/>
            <person name="Morin E."/>
            <person name="Salamov A."/>
            <person name="Lipzen A."/>
            <person name="Mereny Z."/>
            <person name="Hegedus B."/>
            <person name="Baldrian P."/>
            <person name="Stursova M."/>
            <person name="Weitz H."/>
            <person name="Taylor A."/>
            <person name="Grigoriev I.V."/>
            <person name="Nagy L.G."/>
            <person name="Martin F."/>
            <person name="Kauserud H."/>
        </authorList>
    </citation>
    <scope>NUCLEOTIDE SEQUENCE</scope>
    <source>
        <strain evidence="2">CBHHK200</strain>
    </source>
</reference>
<keyword evidence="3" id="KW-1185">Reference proteome</keyword>
<name>A0AAD6SJJ0_9AGAR</name>
<organism evidence="2 3">
    <name type="scientific">Mycena alexandri</name>
    <dbReference type="NCBI Taxonomy" id="1745969"/>
    <lineage>
        <taxon>Eukaryota</taxon>
        <taxon>Fungi</taxon>
        <taxon>Dikarya</taxon>
        <taxon>Basidiomycota</taxon>
        <taxon>Agaricomycotina</taxon>
        <taxon>Agaricomycetes</taxon>
        <taxon>Agaricomycetidae</taxon>
        <taxon>Agaricales</taxon>
        <taxon>Marasmiineae</taxon>
        <taxon>Mycenaceae</taxon>
        <taxon>Mycena</taxon>
    </lineage>
</organism>
<feature type="compositionally biased region" description="Basic and acidic residues" evidence="1">
    <location>
        <begin position="196"/>
        <end position="206"/>
    </location>
</feature>
<protein>
    <submittedName>
        <fullName evidence="2">Uncharacterized protein</fullName>
    </submittedName>
</protein>
<feature type="region of interest" description="Disordered" evidence="1">
    <location>
        <begin position="194"/>
        <end position="213"/>
    </location>
</feature>
<dbReference type="AlphaFoldDB" id="A0AAD6SJJ0"/>
<sequence>MYTEKEFNRNSGGLIQCCRSGPKSESHQKSNKTTIWIPRQGTRDAGDDTKAKTKGRTGTRNGTRNSGCATPTGKMRPAHDPCTNDQGWSKEGISGCGTVLGYTGTDEQGHRGGERKARATKRVYDGVTNVARCRWMCRVKWGKWSLTWTVRRRVDGSEDEPGEYPVVQRGSPDVEKKKSRNFVVSNKTTIWIPRQGTRDAGDDTKAKTKRTTPLHRCSHGPEWWILHTGNY</sequence>
<dbReference type="Proteomes" id="UP001218188">
    <property type="component" value="Unassembled WGS sequence"/>
</dbReference>
<comment type="caution">
    <text evidence="2">The sequence shown here is derived from an EMBL/GenBank/DDBJ whole genome shotgun (WGS) entry which is preliminary data.</text>
</comment>
<proteinExistence type="predicted"/>
<evidence type="ECO:0000256" key="1">
    <source>
        <dbReference type="SAM" id="MobiDB-lite"/>
    </source>
</evidence>
<accession>A0AAD6SJJ0</accession>